<dbReference type="Proteomes" id="UP000016934">
    <property type="component" value="Unassembled WGS sequence"/>
</dbReference>
<protein>
    <submittedName>
        <fullName evidence="1">Uncharacterized protein</fullName>
    </submittedName>
</protein>
<sequence>MEYIEVEARVHWGARALLSTQRSVHMYRYNARKGVPYSVNKQRMAYNCSPHFPKPMLQCIATLFSTHTVWDCFGPSLLRRVFTYPLAPTFLFMPSKTSSGEFGQGALVQRSFSTKKMAPVVEARVAPLAKNRLGVPPKFRCLLAPARILAGPSVSGAVSQVDGIGTW</sequence>
<dbReference type="GeneID" id="19137393"/>
<dbReference type="KEGG" id="bsc:COCSADRAFT_339835"/>
<name>M2T2N2_COCSN</name>
<accession>M2T2N2</accession>
<dbReference type="HOGENOM" id="CLU_1896005_0_0_1"/>
<evidence type="ECO:0000313" key="2">
    <source>
        <dbReference type="Proteomes" id="UP000016934"/>
    </source>
</evidence>
<reference evidence="1 2" key="1">
    <citation type="journal article" date="2012" name="PLoS Pathog.">
        <title>Diverse lifestyles and strategies of plant pathogenesis encoded in the genomes of eighteen Dothideomycetes fungi.</title>
        <authorList>
            <person name="Ohm R.A."/>
            <person name="Feau N."/>
            <person name="Henrissat B."/>
            <person name="Schoch C.L."/>
            <person name="Horwitz B.A."/>
            <person name="Barry K.W."/>
            <person name="Condon B.J."/>
            <person name="Copeland A.C."/>
            <person name="Dhillon B."/>
            <person name="Glaser F."/>
            <person name="Hesse C.N."/>
            <person name="Kosti I."/>
            <person name="LaButti K."/>
            <person name="Lindquist E.A."/>
            <person name="Lucas S."/>
            <person name="Salamov A.A."/>
            <person name="Bradshaw R.E."/>
            <person name="Ciuffetti L."/>
            <person name="Hamelin R.C."/>
            <person name="Kema G.H.J."/>
            <person name="Lawrence C."/>
            <person name="Scott J.A."/>
            <person name="Spatafora J.W."/>
            <person name="Turgeon B.G."/>
            <person name="de Wit P.J.G.M."/>
            <person name="Zhong S."/>
            <person name="Goodwin S.B."/>
            <person name="Grigoriev I.V."/>
        </authorList>
    </citation>
    <scope>NUCLEOTIDE SEQUENCE [LARGE SCALE GENOMIC DNA]</scope>
    <source>
        <strain evidence="2">ND90Pr / ATCC 201652</strain>
    </source>
</reference>
<dbReference type="OrthoDB" id="10371582at2759"/>
<dbReference type="OMA" id="FRCLLAP"/>
<organism evidence="1 2">
    <name type="scientific">Cochliobolus sativus (strain ND90Pr / ATCC 201652)</name>
    <name type="common">Common root rot and spot blotch fungus</name>
    <name type="synonym">Bipolaris sorokiniana</name>
    <dbReference type="NCBI Taxonomy" id="665912"/>
    <lineage>
        <taxon>Eukaryota</taxon>
        <taxon>Fungi</taxon>
        <taxon>Dikarya</taxon>
        <taxon>Ascomycota</taxon>
        <taxon>Pezizomycotina</taxon>
        <taxon>Dothideomycetes</taxon>
        <taxon>Pleosporomycetidae</taxon>
        <taxon>Pleosporales</taxon>
        <taxon>Pleosporineae</taxon>
        <taxon>Pleosporaceae</taxon>
        <taxon>Bipolaris</taxon>
    </lineage>
</organism>
<evidence type="ECO:0000313" key="1">
    <source>
        <dbReference type="EMBL" id="EMD63287.1"/>
    </source>
</evidence>
<dbReference type="EMBL" id="KB445645">
    <property type="protein sequence ID" value="EMD63287.1"/>
    <property type="molecule type" value="Genomic_DNA"/>
</dbReference>
<dbReference type="AlphaFoldDB" id="M2T2N2"/>
<dbReference type="RefSeq" id="XP_007701479.1">
    <property type="nucleotide sequence ID" value="XM_007703289.1"/>
</dbReference>
<proteinExistence type="predicted"/>
<keyword evidence="2" id="KW-1185">Reference proteome</keyword>
<reference evidence="2" key="2">
    <citation type="journal article" date="2013" name="PLoS Genet.">
        <title>Comparative genome structure, secondary metabolite, and effector coding capacity across Cochliobolus pathogens.</title>
        <authorList>
            <person name="Condon B.J."/>
            <person name="Leng Y."/>
            <person name="Wu D."/>
            <person name="Bushley K.E."/>
            <person name="Ohm R.A."/>
            <person name="Otillar R."/>
            <person name="Martin J."/>
            <person name="Schackwitz W."/>
            <person name="Grimwood J."/>
            <person name="MohdZainudin N."/>
            <person name="Xue C."/>
            <person name="Wang R."/>
            <person name="Manning V.A."/>
            <person name="Dhillon B."/>
            <person name="Tu Z.J."/>
            <person name="Steffenson B.J."/>
            <person name="Salamov A."/>
            <person name="Sun H."/>
            <person name="Lowry S."/>
            <person name="LaButti K."/>
            <person name="Han J."/>
            <person name="Copeland A."/>
            <person name="Lindquist E."/>
            <person name="Barry K."/>
            <person name="Schmutz J."/>
            <person name="Baker S.E."/>
            <person name="Ciuffetti L.M."/>
            <person name="Grigoriev I.V."/>
            <person name="Zhong S."/>
            <person name="Turgeon B.G."/>
        </authorList>
    </citation>
    <scope>NUCLEOTIDE SEQUENCE [LARGE SCALE GENOMIC DNA]</scope>
    <source>
        <strain evidence="2">ND90Pr / ATCC 201652</strain>
    </source>
</reference>
<gene>
    <name evidence="1" type="ORF">COCSADRAFT_339835</name>
</gene>